<evidence type="ECO:0000313" key="3">
    <source>
        <dbReference type="Proteomes" id="UP001576780"/>
    </source>
</evidence>
<feature type="domain" description="Zinc-ribbon" evidence="1">
    <location>
        <begin position="163"/>
        <end position="185"/>
    </location>
</feature>
<dbReference type="RefSeq" id="WP_413277684.1">
    <property type="nucleotide sequence ID" value="NZ_JBHFNT010000101.1"/>
</dbReference>
<sequence>MNTYLGNLGSGQQVYVENQGTQTIVTLFSSSPGQQQSQSNSFTTGSWVKPPALFRTASGAILQIETQSGNHFVSLQTNGMSTLNETPSLSNAENIPLQQTEKNPISAMPPMPPIQAMEPMKPMEPMRMGNMEMQMSPTMQMRMGSMELKMPSIATGTPAKGGFCTQCGNPITEQDKFCGRCGHQLR</sequence>
<dbReference type="InterPro" id="IPR026870">
    <property type="entry name" value="Zinc_ribbon_dom"/>
</dbReference>
<evidence type="ECO:0000259" key="1">
    <source>
        <dbReference type="Pfam" id="PF13240"/>
    </source>
</evidence>
<evidence type="ECO:0000313" key="2">
    <source>
        <dbReference type="EMBL" id="MFB2835268.1"/>
    </source>
</evidence>
<protein>
    <submittedName>
        <fullName evidence="2">Zinc ribbon domain-containing protein</fullName>
    </submittedName>
</protein>
<accession>A0ABV4WJK1</accession>
<proteinExistence type="predicted"/>
<organism evidence="2 3">
    <name type="scientific">Floridaenema evergladense BLCC-F167</name>
    <dbReference type="NCBI Taxonomy" id="3153639"/>
    <lineage>
        <taxon>Bacteria</taxon>
        <taxon>Bacillati</taxon>
        <taxon>Cyanobacteriota</taxon>
        <taxon>Cyanophyceae</taxon>
        <taxon>Oscillatoriophycideae</taxon>
        <taxon>Aerosakkonematales</taxon>
        <taxon>Aerosakkonemataceae</taxon>
        <taxon>Floridanema</taxon>
        <taxon>Floridanema evergladense</taxon>
    </lineage>
</organism>
<comment type="caution">
    <text evidence="2">The sequence shown here is derived from an EMBL/GenBank/DDBJ whole genome shotgun (WGS) entry which is preliminary data.</text>
</comment>
<name>A0ABV4WJK1_9CYAN</name>
<dbReference type="Pfam" id="PF13240">
    <property type="entry name" value="Zn_Ribbon_1"/>
    <property type="match status" value="1"/>
</dbReference>
<dbReference type="EMBL" id="JBHFNT010000101">
    <property type="protein sequence ID" value="MFB2835268.1"/>
    <property type="molecule type" value="Genomic_DNA"/>
</dbReference>
<reference evidence="2 3" key="1">
    <citation type="submission" date="2024-09" db="EMBL/GenBank/DDBJ databases">
        <title>Floridaenema gen nov. (Aerosakkonemataceae, Aerosakkonematales ord. nov., Cyanobacteria) from benthic tropical and subtropical fresh waters, with the description of four new species.</title>
        <authorList>
            <person name="Moretto J.A."/>
            <person name="Berthold D.E."/>
            <person name="Lefler F.W."/>
            <person name="Huang I.-S."/>
            <person name="Laughinghouse H. IV."/>
        </authorList>
    </citation>
    <scope>NUCLEOTIDE SEQUENCE [LARGE SCALE GENOMIC DNA]</scope>
    <source>
        <strain evidence="2 3">BLCC-F167</strain>
    </source>
</reference>
<keyword evidence="3" id="KW-1185">Reference proteome</keyword>
<dbReference type="Proteomes" id="UP001576780">
    <property type="component" value="Unassembled WGS sequence"/>
</dbReference>
<gene>
    <name evidence="2" type="ORF">ACE1CA_12120</name>
</gene>